<accession>A0ABS6IHS6</accession>
<dbReference type="Pfam" id="PF03401">
    <property type="entry name" value="TctC"/>
    <property type="match status" value="1"/>
</dbReference>
<dbReference type="PIRSF" id="PIRSF017082">
    <property type="entry name" value="YflP"/>
    <property type="match status" value="1"/>
</dbReference>
<dbReference type="Proteomes" id="UP000727907">
    <property type="component" value="Unassembled WGS sequence"/>
</dbReference>
<evidence type="ECO:0000313" key="3">
    <source>
        <dbReference type="EMBL" id="MBU8874134.1"/>
    </source>
</evidence>
<name>A0ABS6IHS6_9HYPH</name>
<feature type="chain" id="PRO_5047527321" evidence="2">
    <location>
        <begin position="23"/>
        <end position="324"/>
    </location>
</feature>
<reference evidence="3 4" key="1">
    <citation type="submission" date="2021-06" db="EMBL/GenBank/DDBJ databases">
        <authorList>
            <person name="Lee D.H."/>
        </authorList>
    </citation>
    <scope>NUCLEOTIDE SEQUENCE [LARGE SCALE GENOMIC DNA]</scope>
    <source>
        <strain evidence="3 4">MMS21-HV4-11</strain>
    </source>
</reference>
<dbReference type="PANTHER" id="PTHR42928">
    <property type="entry name" value="TRICARBOXYLATE-BINDING PROTEIN"/>
    <property type="match status" value="1"/>
</dbReference>
<evidence type="ECO:0000256" key="2">
    <source>
        <dbReference type="SAM" id="SignalP"/>
    </source>
</evidence>
<organism evidence="3 4">
    <name type="scientific">Reyranella humidisoli</name>
    <dbReference type="NCBI Taxonomy" id="2849149"/>
    <lineage>
        <taxon>Bacteria</taxon>
        <taxon>Pseudomonadati</taxon>
        <taxon>Pseudomonadota</taxon>
        <taxon>Alphaproteobacteria</taxon>
        <taxon>Hyphomicrobiales</taxon>
        <taxon>Reyranellaceae</taxon>
        <taxon>Reyranella</taxon>
    </lineage>
</organism>
<feature type="signal peptide" evidence="2">
    <location>
        <begin position="1"/>
        <end position="22"/>
    </location>
</feature>
<dbReference type="InterPro" id="IPR005064">
    <property type="entry name" value="BUG"/>
</dbReference>
<keyword evidence="4" id="KW-1185">Reference proteome</keyword>
<evidence type="ECO:0000313" key="4">
    <source>
        <dbReference type="Proteomes" id="UP000727907"/>
    </source>
</evidence>
<proteinExistence type="inferred from homology"/>
<comment type="similarity">
    <text evidence="1">Belongs to the UPF0065 (bug) family.</text>
</comment>
<evidence type="ECO:0000256" key="1">
    <source>
        <dbReference type="ARBA" id="ARBA00006987"/>
    </source>
</evidence>
<dbReference type="RefSeq" id="WP_216959137.1">
    <property type="nucleotide sequence ID" value="NZ_JAHOPB010000001.1"/>
</dbReference>
<protein>
    <submittedName>
        <fullName evidence="3">Tripartite tricarboxylate transporter substrate binding protein</fullName>
    </submittedName>
</protein>
<sequence>MRRRHFTAGLATLPFVPTFALAQGDDWPNRNVRIVCPFTPGGSQDNIARRLAVKLSEEFGQTFVVENRTGAGGSIAADNVAKSPPDGYSVLLGNIGSHALVPHLYRKPAYNAVTDLETVAWIGTQPNLLCCNPNFEHNTLPKLIAAAKKDPGKYSFGSSGLGTSPTLTMELFKQKTGVDITFISYRGAAAAAADVLAGHLPMVISNIDSLMGQVSAGKLKPMASSGAKRSTVLPDTPTFAETVSPDLVVTSWSIWAVPTGTPAKIKDKLRVATEKALKSPDVTESMKAGGFEPGVMTVPEIDAYIQTEIKRWGEVIRAAGIKAE</sequence>
<dbReference type="EMBL" id="JAHOPB010000001">
    <property type="protein sequence ID" value="MBU8874134.1"/>
    <property type="molecule type" value="Genomic_DNA"/>
</dbReference>
<dbReference type="CDD" id="cd13578">
    <property type="entry name" value="PBP2_Bug27"/>
    <property type="match status" value="1"/>
</dbReference>
<keyword evidence="2" id="KW-0732">Signal</keyword>
<comment type="caution">
    <text evidence="3">The sequence shown here is derived from an EMBL/GenBank/DDBJ whole genome shotgun (WGS) entry which is preliminary data.</text>
</comment>
<gene>
    <name evidence="3" type="ORF">KQ910_10190</name>
</gene>
<dbReference type="PANTHER" id="PTHR42928:SF5">
    <property type="entry name" value="BLR1237 PROTEIN"/>
    <property type="match status" value="1"/>
</dbReference>